<comment type="caution">
    <text evidence="1">The sequence shown here is derived from an EMBL/GenBank/DDBJ whole genome shotgun (WGS) entry which is preliminary data.</text>
</comment>
<evidence type="ECO:0000313" key="1">
    <source>
        <dbReference type="EMBL" id="GHA01431.1"/>
    </source>
</evidence>
<name>A0A918VJM5_9ACTN</name>
<accession>A0A918VJM5</accession>
<dbReference type="RefSeq" id="WP_190059365.1">
    <property type="nucleotide sequence ID" value="NZ_BMWH01000020.1"/>
</dbReference>
<dbReference type="Gene3D" id="3.40.50.300">
    <property type="entry name" value="P-loop containing nucleotide triphosphate hydrolases"/>
    <property type="match status" value="1"/>
</dbReference>
<dbReference type="InterPro" id="IPR027417">
    <property type="entry name" value="P-loop_NTPase"/>
</dbReference>
<reference evidence="1" key="2">
    <citation type="submission" date="2020-09" db="EMBL/GenBank/DDBJ databases">
        <authorList>
            <person name="Sun Q."/>
            <person name="Ohkuma M."/>
        </authorList>
    </citation>
    <scope>NUCLEOTIDE SEQUENCE</scope>
    <source>
        <strain evidence="1">JCM 5016</strain>
    </source>
</reference>
<dbReference type="EMBL" id="BMWH01000020">
    <property type="protein sequence ID" value="GHA01431.1"/>
    <property type="molecule type" value="Genomic_DNA"/>
</dbReference>
<keyword evidence="2" id="KW-1185">Reference proteome</keyword>
<dbReference type="AlphaFoldDB" id="A0A918VJM5"/>
<sequence>MSTTSRSGSLSAAAKPRVEVHPPYAWSYGEEACDLAARAGLVADPWQRDAVTLLLACREDGKWACFEYAELVARQNGKGGILEIRALAGFLLLGEQLILWSAHEYKTAMEAFRRFRTLLRRLGKQVGNNENLIEIDGVRIKISNTNGEEGFERLDTEARIKFVARSKGSGRGFSGDLVIIDEAFAYTLLQQEALMPTMRARPNPQIIYTSSPPLDGESGDVLFMLRERAEAGGDDSLGYRDWGAAGDLDHLDEIDLDDRALWAATNPAWGTRVTEQATLRDRRGMSPKGFAREILGIWPRRTQGNVVIDPRLWAAMADEQSRRTAEGGVGIGVDVSPLRDYAAVCVYGVRDDGLGHAQLADYRPGTKWLVPRLVELRDALEPITVAMGRGTFAFLKTALDKEGFQLPEDPEGPAPGDLAVTNAVDMAAAAGQILEAVREQAFRYIPNQHLDTAVAGAKTKQSGDTVAWTSNGTDTDISPLVAMTLARWSYVARSHLLDGRQYDVLDSIF</sequence>
<reference evidence="1" key="1">
    <citation type="journal article" date="2014" name="Int. J. Syst. Evol. Microbiol.">
        <title>Complete genome sequence of Corynebacterium casei LMG S-19264T (=DSM 44701T), isolated from a smear-ripened cheese.</title>
        <authorList>
            <consortium name="US DOE Joint Genome Institute (JGI-PGF)"/>
            <person name="Walter F."/>
            <person name="Albersmeier A."/>
            <person name="Kalinowski J."/>
            <person name="Ruckert C."/>
        </authorList>
    </citation>
    <scope>NUCLEOTIDE SEQUENCE</scope>
    <source>
        <strain evidence="1">JCM 5016</strain>
    </source>
</reference>
<gene>
    <name evidence="1" type="ORF">GCM10010389_45990</name>
</gene>
<proteinExistence type="predicted"/>
<organism evidence="1 2">
    <name type="scientific">Streptomyces echinoruber</name>
    <dbReference type="NCBI Taxonomy" id="68898"/>
    <lineage>
        <taxon>Bacteria</taxon>
        <taxon>Bacillati</taxon>
        <taxon>Actinomycetota</taxon>
        <taxon>Actinomycetes</taxon>
        <taxon>Kitasatosporales</taxon>
        <taxon>Streptomycetaceae</taxon>
        <taxon>Streptomyces</taxon>
    </lineage>
</organism>
<dbReference type="Proteomes" id="UP000623010">
    <property type="component" value="Unassembled WGS sequence"/>
</dbReference>
<evidence type="ECO:0000313" key="2">
    <source>
        <dbReference type="Proteomes" id="UP000623010"/>
    </source>
</evidence>
<evidence type="ECO:0008006" key="3">
    <source>
        <dbReference type="Google" id="ProtNLM"/>
    </source>
</evidence>
<protein>
    <recommendedName>
        <fullName evidence="3">Terminase</fullName>
    </recommendedName>
</protein>